<dbReference type="AlphaFoldDB" id="A0A8J6FV63"/>
<name>A0A8J6FV63_ELECQ</name>
<evidence type="ECO:0000313" key="2">
    <source>
        <dbReference type="Proteomes" id="UP000770717"/>
    </source>
</evidence>
<organism evidence="1 2">
    <name type="scientific">Eleutherodactylus coqui</name>
    <name type="common">Puerto Rican coqui</name>
    <dbReference type="NCBI Taxonomy" id="57060"/>
    <lineage>
        <taxon>Eukaryota</taxon>
        <taxon>Metazoa</taxon>
        <taxon>Chordata</taxon>
        <taxon>Craniata</taxon>
        <taxon>Vertebrata</taxon>
        <taxon>Euteleostomi</taxon>
        <taxon>Amphibia</taxon>
        <taxon>Batrachia</taxon>
        <taxon>Anura</taxon>
        <taxon>Neobatrachia</taxon>
        <taxon>Hyloidea</taxon>
        <taxon>Eleutherodactylidae</taxon>
        <taxon>Eleutherodactylinae</taxon>
        <taxon>Eleutherodactylus</taxon>
        <taxon>Eleutherodactylus</taxon>
    </lineage>
</organism>
<protein>
    <submittedName>
        <fullName evidence="1">Uncharacterized protein</fullName>
    </submittedName>
</protein>
<gene>
    <name evidence="1" type="ORF">GDO78_001457</name>
</gene>
<evidence type="ECO:0000313" key="1">
    <source>
        <dbReference type="EMBL" id="KAG9493570.1"/>
    </source>
</evidence>
<accession>A0A8J6FV63</accession>
<comment type="caution">
    <text evidence="1">The sequence shown here is derived from an EMBL/GenBank/DDBJ whole genome shotgun (WGS) entry which is preliminary data.</text>
</comment>
<reference evidence="1" key="1">
    <citation type="thesis" date="2020" institute="ProQuest LLC" country="789 East Eisenhower Parkway, Ann Arbor, MI, USA">
        <title>Comparative Genomics and Chromosome Evolution.</title>
        <authorList>
            <person name="Mudd A.B."/>
        </authorList>
    </citation>
    <scope>NUCLEOTIDE SEQUENCE</scope>
    <source>
        <strain evidence="1">HN-11 Male</strain>
        <tissue evidence="1">Kidney and liver</tissue>
    </source>
</reference>
<proteinExistence type="predicted"/>
<dbReference type="EMBL" id="WNTK01000001">
    <property type="protein sequence ID" value="KAG9493570.1"/>
    <property type="molecule type" value="Genomic_DNA"/>
</dbReference>
<keyword evidence="2" id="KW-1185">Reference proteome</keyword>
<sequence length="71" mass="8169">MFSLKKNSRLLDMVSTVSWFSNSDSFNLQLQFLCVEAVKVRDAVTGVWSETVMFPMLGFLVWCISDAEKKR</sequence>
<dbReference type="Proteomes" id="UP000770717">
    <property type="component" value="Unassembled WGS sequence"/>
</dbReference>